<dbReference type="PROSITE" id="PS51999">
    <property type="entry name" value="ZF_GRF"/>
    <property type="match status" value="1"/>
</dbReference>
<proteinExistence type="predicted"/>
<dbReference type="Proteomes" id="UP001341840">
    <property type="component" value="Unassembled WGS sequence"/>
</dbReference>
<evidence type="ECO:0000256" key="2">
    <source>
        <dbReference type="ARBA" id="ARBA00022771"/>
    </source>
</evidence>
<name>A0ABU6VJS3_9FABA</name>
<evidence type="ECO:0000256" key="1">
    <source>
        <dbReference type="ARBA" id="ARBA00022723"/>
    </source>
</evidence>
<sequence length="173" mass="19797">MSRRPQALITRSRTLGDFSVGGDSRTWTSSTESVGQPRKKFASPKCDCGNYAILFQSCIKLNPDRFFLGCPNYNVKTNQQHCRYFKWLDELVEENTAGLGTGMNTIFMARRLKELEQKVEELKELEQRVEGLDIELNFKMETDVRSIQENKCLYVVIVGFISIIIVLAVKGLF</sequence>
<feature type="domain" description="GRF-type" evidence="8">
    <location>
        <begin position="46"/>
        <end position="91"/>
    </location>
</feature>
<organism evidence="9 10">
    <name type="scientific">Stylosanthes scabra</name>
    <dbReference type="NCBI Taxonomy" id="79078"/>
    <lineage>
        <taxon>Eukaryota</taxon>
        <taxon>Viridiplantae</taxon>
        <taxon>Streptophyta</taxon>
        <taxon>Embryophyta</taxon>
        <taxon>Tracheophyta</taxon>
        <taxon>Spermatophyta</taxon>
        <taxon>Magnoliopsida</taxon>
        <taxon>eudicotyledons</taxon>
        <taxon>Gunneridae</taxon>
        <taxon>Pentapetalae</taxon>
        <taxon>rosids</taxon>
        <taxon>fabids</taxon>
        <taxon>Fabales</taxon>
        <taxon>Fabaceae</taxon>
        <taxon>Papilionoideae</taxon>
        <taxon>50 kb inversion clade</taxon>
        <taxon>dalbergioids sensu lato</taxon>
        <taxon>Dalbergieae</taxon>
        <taxon>Pterocarpus clade</taxon>
        <taxon>Stylosanthes</taxon>
    </lineage>
</organism>
<keyword evidence="7" id="KW-0472">Membrane</keyword>
<feature type="compositionally biased region" description="Polar residues" evidence="6">
    <location>
        <begin position="25"/>
        <end position="34"/>
    </location>
</feature>
<keyword evidence="7" id="KW-1133">Transmembrane helix</keyword>
<feature type="coiled-coil region" evidence="5">
    <location>
        <begin position="105"/>
        <end position="142"/>
    </location>
</feature>
<keyword evidence="10" id="KW-1185">Reference proteome</keyword>
<gene>
    <name evidence="9" type="ORF">PIB30_049873</name>
</gene>
<evidence type="ECO:0000256" key="7">
    <source>
        <dbReference type="SAM" id="Phobius"/>
    </source>
</evidence>
<evidence type="ECO:0000256" key="3">
    <source>
        <dbReference type="ARBA" id="ARBA00022833"/>
    </source>
</evidence>
<accession>A0ABU6VJS3</accession>
<dbReference type="InterPro" id="IPR010666">
    <property type="entry name" value="Znf_GRF"/>
</dbReference>
<evidence type="ECO:0000313" key="10">
    <source>
        <dbReference type="Proteomes" id="UP001341840"/>
    </source>
</evidence>
<feature type="transmembrane region" description="Helical" evidence="7">
    <location>
        <begin position="152"/>
        <end position="172"/>
    </location>
</feature>
<evidence type="ECO:0000256" key="4">
    <source>
        <dbReference type="PROSITE-ProRule" id="PRU01343"/>
    </source>
</evidence>
<keyword evidence="5" id="KW-0175">Coiled coil</keyword>
<dbReference type="EMBL" id="JASCZI010151373">
    <property type="protein sequence ID" value="MED6172418.1"/>
    <property type="molecule type" value="Genomic_DNA"/>
</dbReference>
<evidence type="ECO:0000256" key="6">
    <source>
        <dbReference type="SAM" id="MobiDB-lite"/>
    </source>
</evidence>
<keyword evidence="3" id="KW-0862">Zinc</keyword>
<dbReference type="PANTHER" id="PTHR33248">
    <property type="entry name" value="ZINC ION-BINDING PROTEIN"/>
    <property type="match status" value="1"/>
</dbReference>
<evidence type="ECO:0000259" key="8">
    <source>
        <dbReference type="PROSITE" id="PS51999"/>
    </source>
</evidence>
<keyword evidence="1" id="KW-0479">Metal-binding</keyword>
<keyword evidence="2 4" id="KW-0863">Zinc-finger</keyword>
<feature type="region of interest" description="Disordered" evidence="6">
    <location>
        <begin position="21"/>
        <end position="40"/>
    </location>
</feature>
<keyword evidence="7" id="KW-0812">Transmembrane</keyword>
<evidence type="ECO:0000256" key="5">
    <source>
        <dbReference type="SAM" id="Coils"/>
    </source>
</evidence>
<evidence type="ECO:0000313" key="9">
    <source>
        <dbReference type="EMBL" id="MED6172418.1"/>
    </source>
</evidence>
<comment type="caution">
    <text evidence="9">The sequence shown here is derived from an EMBL/GenBank/DDBJ whole genome shotgun (WGS) entry which is preliminary data.</text>
</comment>
<protein>
    <recommendedName>
        <fullName evidence="8">GRF-type domain-containing protein</fullName>
    </recommendedName>
</protein>
<reference evidence="9 10" key="1">
    <citation type="journal article" date="2023" name="Plants (Basel)">
        <title>Bridging the Gap: Combining Genomics and Transcriptomics Approaches to Understand Stylosanthes scabra, an Orphan Legume from the Brazilian Caatinga.</title>
        <authorList>
            <person name="Ferreira-Neto J.R.C."/>
            <person name="da Silva M.D."/>
            <person name="Binneck E."/>
            <person name="de Melo N.F."/>
            <person name="da Silva R.H."/>
            <person name="de Melo A.L.T.M."/>
            <person name="Pandolfi V."/>
            <person name="Bustamante F.O."/>
            <person name="Brasileiro-Vidal A.C."/>
            <person name="Benko-Iseppon A.M."/>
        </authorList>
    </citation>
    <scope>NUCLEOTIDE SEQUENCE [LARGE SCALE GENOMIC DNA]</scope>
    <source>
        <tissue evidence="9">Leaves</tissue>
    </source>
</reference>